<dbReference type="Pfam" id="PF07661">
    <property type="entry name" value="MORN_2"/>
    <property type="match status" value="4"/>
</dbReference>
<dbReference type="Gene3D" id="2.20.110.10">
    <property type="entry name" value="Histone H3 K4-specific methyltransferase SET7/9 N-terminal domain"/>
    <property type="match status" value="1"/>
</dbReference>
<evidence type="ECO:0000256" key="1">
    <source>
        <dbReference type="ARBA" id="ARBA00004167"/>
    </source>
</evidence>
<dbReference type="InterPro" id="IPR011652">
    <property type="entry name" value="MORN_2"/>
</dbReference>
<dbReference type="PROSITE" id="PS52015">
    <property type="entry name" value="TONB_CTD"/>
    <property type="match status" value="1"/>
</dbReference>
<evidence type="ECO:0000313" key="6">
    <source>
        <dbReference type="EMBL" id="SUZ56060.1"/>
    </source>
</evidence>
<protein>
    <recommendedName>
        <fullName evidence="5">TonB C-terminal domain-containing protein</fullName>
    </recommendedName>
</protein>
<evidence type="ECO:0000256" key="4">
    <source>
        <dbReference type="ARBA" id="ARBA00023136"/>
    </source>
</evidence>
<dbReference type="InterPro" id="IPR006260">
    <property type="entry name" value="TonB/TolA_C"/>
</dbReference>
<comment type="subcellular location">
    <subcellularLocation>
        <location evidence="1">Membrane</location>
        <topology evidence="1">Single-pass membrane protein</topology>
    </subcellularLocation>
</comment>
<evidence type="ECO:0000256" key="3">
    <source>
        <dbReference type="ARBA" id="ARBA00022989"/>
    </source>
</evidence>
<dbReference type="AlphaFoldDB" id="A0A381NNH3"/>
<dbReference type="EMBL" id="UINC01000477">
    <property type="protein sequence ID" value="SUZ56060.1"/>
    <property type="molecule type" value="Genomic_DNA"/>
</dbReference>
<sequence length="988" mass="112309">MINNFHNKYPQLPKKTVLKKFASFVFFIFLFTGCSKEPQQVHAPQTIQYKEFDTAPVPKSSIAPVVDVVHSGSAVMVQFLVTTDGNARDANVLKSSNIAILDQAATRAIENTVFTPAMLNGIPVEVRTELEILFPASQKKSAPVTAITRDELDDVYHTQVTSTLEELGMKLTDQQKLDFAVNFQSQVSESNIEVSALHLEEEISFLKNEIQNFIYHMNYGEGSLQSGVQLYRSTSELRITLIAMDGNVLAESHLEENDIATMDNHGTRPEILAAKTKEYGVATRYSKTLHKKFLYVAYGCDEEEGDDRRIYVRFSKAMNEIQEQRALRVYEDELLKALSASDVDMDASQRISFLNSFVVKLKSKLAEKNIDSDLEQNEKVVKAYTVKLEEKSQEIADALKLELGTFIDYIRNAGSDLQASSEIYAQSADIRITLIDQDGVVLADSELDRGRVAQLENHGSRPEVAQSNTIPYGIISRFSNTLQQKFVYISHRLAEPVKGIQYVRLARSLRSDYSRIRMDEDEIMDMYVSLIEKSLGRSGVSLSANQDRNFSDHFKSISSKRNHEMKMDHKLEQYRLYIEEINHAFDAARVELGDNQEDIFFQTYKENVIREFSASGDIDAVVNEESVRTYYKNLTTKAQQQKKMVKREGLAITYYDNGRIKEKGQYKAGEKDGDWKNYNQKGKLLTIVTYDQGKAIKTENPGAIQDSVIYHENGRIKMQGITNAGKRHGEWKHYDAKGKLLTITIYDFGDIMSQENPGAIGNITEYHENGRVKAEGMTNNNKRDGVWKFYDSRGVHTKTVTYSNGETLKTISMIEESGPKLREGAAVTYHDNGRIKETGKYSKGRKNGEWKEFNTRGKLLKIKIYDHGKVLSEQSPHKIKPFLSYHDNGRIKEKGVMKSGQREGEWLLYSKRGKLIRTTHYLDGEIIDKSNSGLIGPITNYYDNGTIKEEGIMNDGQRDGVWKIYDDDGHHVENITYRKGKVLKQDKV</sequence>
<dbReference type="GO" id="GO:0016020">
    <property type="term" value="C:membrane"/>
    <property type="evidence" value="ECO:0007669"/>
    <property type="project" value="UniProtKB-SubCell"/>
</dbReference>
<proteinExistence type="predicted"/>
<dbReference type="NCBIfam" id="TIGR01352">
    <property type="entry name" value="tonB_Cterm"/>
    <property type="match status" value="1"/>
</dbReference>
<dbReference type="GO" id="GO:0055085">
    <property type="term" value="P:transmembrane transport"/>
    <property type="evidence" value="ECO:0007669"/>
    <property type="project" value="InterPro"/>
</dbReference>
<dbReference type="PANTHER" id="PTHR33706">
    <property type="entry name" value="MORN VARIANT REPEAT PROTEIN"/>
    <property type="match status" value="1"/>
</dbReference>
<name>A0A381NNH3_9ZZZZ</name>
<evidence type="ECO:0000256" key="2">
    <source>
        <dbReference type="ARBA" id="ARBA00022692"/>
    </source>
</evidence>
<dbReference type="SUPFAM" id="SSF82185">
    <property type="entry name" value="Histone H3 K4-specific methyltransferase SET7/9 N-terminal domain"/>
    <property type="match status" value="3"/>
</dbReference>
<accession>A0A381NNH3</accession>
<gene>
    <name evidence="6" type="ORF">METZ01_LOCUS8914</name>
</gene>
<keyword evidence="4" id="KW-0472">Membrane</keyword>
<keyword evidence="3" id="KW-1133">Transmembrane helix</keyword>
<dbReference type="InterPro" id="IPR037682">
    <property type="entry name" value="TonB_C"/>
</dbReference>
<keyword evidence="2" id="KW-0812">Transmembrane</keyword>
<dbReference type="Gene3D" id="3.90.930.1">
    <property type="match status" value="3"/>
</dbReference>
<organism evidence="6">
    <name type="scientific">marine metagenome</name>
    <dbReference type="NCBI Taxonomy" id="408172"/>
    <lineage>
        <taxon>unclassified sequences</taxon>
        <taxon>metagenomes</taxon>
        <taxon>ecological metagenomes</taxon>
    </lineage>
</organism>
<dbReference type="Pfam" id="PF03544">
    <property type="entry name" value="TonB_C"/>
    <property type="match status" value="1"/>
</dbReference>
<dbReference type="Gene3D" id="3.30.1150.10">
    <property type="match status" value="1"/>
</dbReference>
<evidence type="ECO:0000259" key="5">
    <source>
        <dbReference type="PROSITE" id="PS52015"/>
    </source>
</evidence>
<feature type="domain" description="TonB C-terminal" evidence="5">
    <location>
        <begin position="47"/>
        <end position="143"/>
    </location>
</feature>
<dbReference type="SUPFAM" id="SSF74653">
    <property type="entry name" value="TolA/TonB C-terminal domain"/>
    <property type="match status" value="1"/>
</dbReference>
<reference evidence="6" key="1">
    <citation type="submission" date="2018-05" db="EMBL/GenBank/DDBJ databases">
        <authorList>
            <person name="Lanie J.A."/>
            <person name="Ng W.-L."/>
            <person name="Kazmierczak K.M."/>
            <person name="Andrzejewski T.M."/>
            <person name="Davidsen T.M."/>
            <person name="Wayne K.J."/>
            <person name="Tettelin H."/>
            <person name="Glass J.I."/>
            <person name="Rusch D."/>
            <person name="Podicherti R."/>
            <person name="Tsui H.-C.T."/>
            <person name="Winkler M.E."/>
        </authorList>
    </citation>
    <scope>NUCLEOTIDE SEQUENCE</scope>
</reference>
<dbReference type="PANTHER" id="PTHR33706:SF1">
    <property type="entry name" value="TPR REPEAT PROTEIN"/>
    <property type="match status" value="1"/>
</dbReference>